<dbReference type="AlphaFoldDB" id="A0AAW0CUF8"/>
<keyword evidence="2" id="KW-1185">Reference proteome</keyword>
<reference evidence="1 2" key="1">
    <citation type="journal article" date="2024" name="J Genomics">
        <title>Draft genome sequencing and assembly of Favolaschia claudopus CIRM-BRFM 2984 isolated from oak limbs.</title>
        <authorList>
            <person name="Navarro D."/>
            <person name="Drula E."/>
            <person name="Chaduli D."/>
            <person name="Cazenave R."/>
            <person name="Ahrendt S."/>
            <person name="Wang J."/>
            <person name="Lipzen A."/>
            <person name="Daum C."/>
            <person name="Barry K."/>
            <person name="Grigoriev I.V."/>
            <person name="Favel A."/>
            <person name="Rosso M.N."/>
            <person name="Martin F."/>
        </authorList>
    </citation>
    <scope>NUCLEOTIDE SEQUENCE [LARGE SCALE GENOMIC DNA]</scope>
    <source>
        <strain evidence="1 2">CIRM-BRFM 2984</strain>
    </source>
</reference>
<name>A0AAW0CUF8_9AGAR</name>
<comment type="caution">
    <text evidence="1">The sequence shown here is derived from an EMBL/GenBank/DDBJ whole genome shotgun (WGS) entry which is preliminary data.</text>
</comment>
<evidence type="ECO:0000313" key="2">
    <source>
        <dbReference type="Proteomes" id="UP001362999"/>
    </source>
</evidence>
<protein>
    <submittedName>
        <fullName evidence="1">Uncharacterized protein</fullName>
    </submittedName>
</protein>
<sequence length="196" mass="21509">MPKDETKPIRTTSQYGKTIFKTHAMKLYPNVGPRDLDSILPVSVEPNPRNSGSLVTKYNEYDVKTLSERLSVAIPIHQGPGRQPGLAASNGKERISASKAMSEFKLVTCQLNRIMPISEQPNPYPGAAPIRYFNYRDVKALSDSIDKAAKSPCAPSASEQSPFEGMSAAEAAFHLEKWTGVRVPAKAFKKTQEGDK</sequence>
<proteinExistence type="predicted"/>
<accession>A0AAW0CUF8</accession>
<dbReference type="EMBL" id="JAWWNJ010000013">
    <property type="protein sequence ID" value="KAK7042326.1"/>
    <property type="molecule type" value="Genomic_DNA"/>
</dbReference>
<gene>
    <name evidence="1" type="ORF">R3P38DRAFT_2889797</name>
</gene>
<dbReference type="Proteomes" id="UP001362999">
    <property type="component" value="Unassembled WGS sequence"/>
</dbReference>
<evidence type="ECO:0000313" key="1">
    <source>
        <dbReference type="EMBL" id="KAK7042326.1"/>
    </source>
</evidence>
<organism evidence="1 2">
    <name type="scientific">Favolaschia claudopus</name>
    <dbReference type="NCBI Taxonomy" id="2862362"/>
    <lineage>
        <taxon>Eukaryota</taxon>
        <taxon>Fungi</taxon>
        <taxon>Dikarya</taxon>
        <taxon>Basidiomycota</taxon>
        <taxon>Agaricomycotina</taxon>
        <taxon>Agaricomycetes</taxon>
        <taxon>Agaricomycetidae</taxon>
        <taxon>Agaricales</taxon>
        <taxon>Marasmiineae</taxon>
        <taxon>Mycenaceae</taxon>
        <taxon>Favolaschia</taxon>
    </lineage>
</organism>